<evidence type="ECO:0000256" key="9">
    <source>
        <dbReference type="ARBA" id="ARBA00023049"/>
    </source>
</evidence>
<gene>
    <name evidence="13" type="primary">LOC103515108</name>
</gene>
<keyword evidence="4" id="KW-0325">Glycoprotein</keyword>
<dbReference type="SUPFAM" id="SSF63737">
    <property type="entry name" value="Leukotriene A4 hydrolase N-terminal domain"/>
    <property type="match status" value="1"/>
</dbReference>
<name>A0A3Q0J5K1_DIACI</name>
<comment type="cofactor">
    <cofactor evidence="1">
        <name>Zn(2+)</name>
        <dbReference type="ChEBI" id="CHEBI:29105"/>
    </cofactor>
</comment>
<dbReference type="GeneID" id="103515108"/>
<proteinExistence type="inferred from homology"/>
<dbReference type="GO" id="GO:0005886">
    <property type="term" value="C:plasma membrane"/>
    <property type="evidence" value="ECO:0007669"/>
    <property type="project" value="UniProtKB-SubCell"/>
</dbReference>
<reference evidence="13" key="1">
    <citation type="submission" date="2025-08" db="UniProtKB">
        <authorList>
            <consortium name="RefSeq"/>
        </authorList>
    </citation>
    <scope>IDENTIFICATION</scope>
</reference>
<dbReference type="PaxDb" id="121845-A0A3Q0J5K1"/>
<dbReference type="KEGG" id="dci:103515108"/>
<evidence type="ECO:0000313" key="12">
    <source>
        <dbReference type="Proteomes" id="UP000079169"/>
    </source>
</evidence>
<dbReference type="GO" id="GO:0005737">
    <property type="term" value="C:cytoplasm"/>
    <property type="evidence" value="ECO:0007669"/>
    <property type="project" value="TreeGrafter"/>
</dbReference>
<dbReference type="Proteomes" id="UP000079169">
    <property type="component" value="Unplaced"/>
</dbReference>
<evidence type="ECO:0000313" key="13">
    <source>
        <dbReference type="RefSeq" id="XP_026683706.1"/>
    </source>
</evidence>
<accession>A0A3Q0J5K1</accession>
<keyword evidence="4" id="KW-0336">GPI-anchor</keyword>
<evidence type="ECO:0000256" key="1">
    <source>
        <dbReference type="ARBA" id="ARBA00001947"/>
    </source>
</evidence>
<evidence type="ECO:0000256" key="2">
    <source>
        <dbReference type="ARBA" id="ARBA00004609"/>
    </source>
</evidence>
<keyword evidence="9" id="KW-0482">Metalloprotease</keyword>
<dbReference type="STRING" id="121845.A0A3Q0J5K1"/>
<dbReference type="GO" id="GO:0006508">
    <property type="term" value="P:proteolysis"/>
    <property type="evidence" value="ECO:0007669"/>
    <property type="project" value="UniProtKB-KW"/>
</dbReference>
<keyword evidence="10" id="KW-0449">Lipoprotein</keyword>
<dbReference type="InterPro" id="IPR042097">
    <property type="entry name" value="Aminopeptidase_N-like_N_sf"/>
</dbReference>
<dbReference type="RefSeq" id="XP_026683706.1">
    <property type="nucleotide sequence ID" value="XM_026827905.1"/>
</dbReference>
<evidence type="ECO:0000256" key="7">
    <source>
        <dbReference type="ARBA" id="ARBA00022801"/>
    </source>
</evidence>
<evidence type="ECO:0000256" key="8">
    <source>
        <dbReference type="ARBA" id="ARBA00022833"/>
    </source>
</evidence>
<keyword evidence="7" id="KW-0378">Hydrolase</keyword>
<dbReference type="Gene3D" id="2.60.40.1730">
    <property type="entry name" value="tricorn interacting facor f3 domain"/>
    <property type="match status" value="1"/>
</dbReference>
<keyword evidence="4" id="KW-0472">Membrane</keyword>
<evidence type="ECO:0000256" key="6">
    <source>
        <dbReference type="ARBA" id="ARBA00022723"/>
    </source>
</evidence>
<organism evidence="12 13">
    <name type="scientific">Diaphorina citri</name>
    <name type="common">Asian citrus psyllid</name>
    <dbReference type="NCBI Taxonomy" id="121845"/>
    <lineage>
        <taxon>Eukaryota</taxon>
        <taxon>Metazoa</taxon>
        <taxon>Ecdysozoa</taxon>
        <taxon>Arthropoda</taxon>
        <taxon>Hexapoda</taxon>
        <taxon>Insecta</taxon>
        <taxon>Pterygota</taxon>
        <taxon>Neoptera</taxon>
        <taxon>Paraneoptera</taxon>
        <taxon>Hemiptera</taxon>
        <taxon>Sternorrhyncha</taxon>
        <taxon>Psylloidea</taxon>
        <taxon>Psyllidae</taxon>
        <taxon>Diaphorininae</taxon>
        <taxon>Diaphorina</taxon>
    </lineage>
</organism>
<dbReference type="SUPFAM" id="SSF55486">
    <property type="entry name" value="Metalloproteases ('zincins'), catalytic domain"/>
    <property type="match status" value="1"/>
</dbReference>
<evidence type="ECO:0000256" key="10">
    <source>
        <dbReference type="ARBA" id="ARBA00023288"/>
    </source>
</evidence>
<dbReference type="AlphaFoldDB" id="A0A3Q0J5K1"/>
<evidence type="ECO:0000259" key="11">
    <source>
        <dbReference type="Pfam" id="PF01433"/>
    </source>
</evidence>
<evidence type="ECO:0000256" key="4">
    <source>
        <dbReference type="ARBA" id="ARBA00022622"/>
    </source>
</evidence>
<dbReference type="PRINTS" id="PR00756">
    <property type="entry name" value="ALADIPTASE"/>
</dbReference>
<dbReference type="InterPro" id="IPR050344">
    <property type="entry name" value="Peptidase_M1_aminopeptidases"/>
</dbReference>
<dbReference type="Gene3D" id="1.10.390.10">
    <property type="entry name" value="Neutral Protease Domain 2"/>
    <property type="match status" value="1"/>
</dbReference>
<dbReference type="GO" id="GO:0043171">
    <property type="term" value="P:peptide catabolic process"/>
    <property type="evidence" value="ECO:0007669"/>
    <property type="project" value="TreeGrafter"/>
</dbReference>
<keyword evidence="8" id="KW-0862">Zinc</keyword>
<dbReference type="InterPro" id="IPR001930">
    <property type="entry name" value="Peptidase_M1"/>
</dbReference>
<dbReference type="PANTHER" id="PTHR11533:SF294">
    <property type="entry name" value="THYROTROPIN-RELEASING HORMONE-DEGRADING ECTOENZYME"/>
    <property type="match status" value="1"/>
</dbReference>
<dbReference type="InterPro" id="IPR014782">
    <property type="entry name" value="Peptidase_M1_dom"/>
</dbReference>
<keyword evidence="12" id="KW-1185">Reference proteome</keyword>
<keyword evidence="6" id="KW-0479">Metal-binding</keyword>
<dbReference type="GO" id="GO:0070006">
    <property type="term" value="F:metalloaminopeptidase activity"/>
    <property type="evidence" value="ECO:0007669"/>
    <property type="project" value="TreeGrafter"/>
</dbReference>
<dbReference type="GO" id="GO:0008270">
    <property type="term" value="F:zinc ion binding"/>
    <property type="evidence" value="ECO:0007669"/>
    <property type="project" value="InterPro"/>
</dbReference>
<dbReference type="GO" id="GO:0098552">
    <property type="term" value="C:side of membrane"/>
    <property type="evidence" value="ECO:0007669"/>
    <property type="project" value="UniProtKB-KW"/>
</dbReference>
<dbReference type="GO" id="GO:0005615">
    <property type="term" value="C:extracellular space"/>
    <property type="evidence" value="ECO:0007669"/>
    <property type="project" value="TreeGrafter"/>
</dbReference>
<dbReference type="PANTHER" id="PTHR11533">
    <property type="entry name" value="PROTEASE M1 ZINC METALLOPROTEASE"/>
    <property type="match status" value="1"/>
</dbReference>
<evidence type="ECO:0000256" key="3">
    <source>
        <dbReference type="ARBA" id="ARBA00010136"/>
    </source>
</evidence>
<comment type="subcellular location">
    <subcellularLocation>
        <location evidence="2">Cell membrane</location>
        <topology evidence="2">Lipid-anchor</topology>
        <topology evidence="2">GPI-anchor</topology>
    </subcellularLocation>
</comment>
<comment type="similarity">
    <text evidence="3">Belongs to the peptidase M1 family.</text>
</comment>
<keyword evidence="5" id="KW-0645">Protease</keyword>
<protein>
    <submittedName>
        <fullName evidence="13">Membrane alanyl aminopeptidase-like</fullName>
    </submittedName>
</protein>
<dbReference type="InterPro" id="IPR027268">
    <property type="entry name" value="Peptidase_M4/M1_CTD_sf"/>
</dbReference>
<evidence type="ECO:0000256" key="5">
    <source>
        <dbReference type="ARBA" id="ARBA00022670"/>
    </source>
</evidence>
<sequence length="181" mass="20759">MPVSTSVEIANSDKVTDTFQQSPPMPTYLVGFAVFEFNSLSDKDGKFRVWGREDVVKTQGQYIFDKGPKILAALSDYMGFDYYKMLPKMDLVAVPDFDAGAMENWGMNTYRENYIFFVSGVTLNRHIIQGLSLVGHVFSHHWFGSIVTAARWDFAWLNEAFGRYNEYFGLHLVTKRSYVVM</sequence>
<feature type="domain" description="Peptidase M1 membrane alanine aminopeptidase" evidence="11">
    <location>
        <begin position="63"/>
        <end position="171"/>
    </location>
</feature>
<dbReference type="GO" id="GO:0042277">
    <property type="term" value="F:peptide binding"/>
    <property type="evidence" value="ECO:0007669"/>
    <property type="project" value="TreeGrafter"/>
</dbReference>
<dbReference type="Pfam" id="PF01433">
    <property type="entry name" value="Peptidase_M1"/>
    <property type="match status" value="1"/>
</dbReference>